<dbReference type="EMBL" id="BMOE01000017">
    <property type="protein sequence ID" value="GGJ87250.1"/>
    <property type="molecule type" value="Genomic_DNA"/>
</dbReference>
<evidence type="ECO:0008006" key="3">
    <source>
        <dbReference type="Google" id="ProtNLM"/>
    </source>
</evidence>
<protein>
    <recommendedName>
        <fullName evidence="3">Transposase</fullName>
    </recommendedName>
</protein>
<comment type="caution">
    <text evidence="1">The sequence shown here is derived from an EMBL/GenBank/DDBJ whole genome shotgun (WGS) entry which is preliminary data.</text>
</comment>
<dbReference type="RefSeq" id="WP_188964511.1">
    <property type="nucleotide sequence ID" value="NZ_BMOE01000017.1"/>
</dbReference>
<keyword evidence="2" id="KW-1185">Reference proteome</keyword>
<reference evidence="1" key="1">
    <citation type="journal article" date="2014" name="Int. J. Syst. Evol. Microbiol.">
        <title>Complete genome sequence of Corynebacterium casei LMG S-19264T (=DSM 44701T), isolated from a smear-ripened cheese.</title>
        <authorList>
            <consortium name="US DOE Joint Genome Institute (JGI-PGF)"/>
            <person name="Walter F."/>
            <person name="Albersmeier A."/>
            <person name="Kalinowski J."/>
            <person name="Ruckert C."/>
        </authorList>
    </citation>
    <scope>NUCLEOTIDE SEQUENCE</scope>
    <source>
        <strain evidence="1">JCM 14371</strain>
    </source>
</reference>
<gene>
    <name evidence="1" type="ORF">GCM10008939_34120</name>
</gene>
<name>A0A917PPX6_9DEIO</name>
<sequence>MKAGIFTEEQIVALLQNAQKGEKTVEELCRDLGCSTASFYTWKKRYGDASGDGRSDEMRNAGASRGFFLERSREVFCRVLRCVAILCKRGMSV</sequence>
<organism evidence="1 2">
    <name type="scientific">Deinococcus aquiradiocola</name>
    <dbReference type="NCBI Taxonomy" id="393059"/>
    <lineage>
        <taxon>Bacteria</taxon>
        <taxon>Thermotogati</taxon>
        <taxon>Deinococcota</taxon>
        <taxon>Deinococci</taxon>
        <taxon>Deinococcales</taxon>
        <taxon>Deinococcaceae</taxon>
        <taxon>Deinococcus</taxon>
    </lineage>
</organism>
<dbReference type="GO" id="GO:0004803">
    <property type="term" value="F:transposase activity"/>
    <property type="evidence" value="ECO:0007669"/>
    <property type="project" value="InterPro"/>
</dbReference>
<dbReference type="Pfam" id="PF01527">
    <property type="entry name" value="HTH_Tnp_1"/>
    <property type="match status" value="1"/>
</dbReference>
<dbReference type="SUPFAM" id="SSF46689">
    <property type="entry name" value="Homeodomain-like"/>
    <property type="match status" value="1"/>
</dbReference>
<dbReference type="InterPro" id="IPR009057">
    <property type="entry name" value="Homeodomain-like_sf"/>
</dbReference>
<reference evidence="1" key="2">
    <citation type="submission" date="2020-09" db="EMBL/GenBank/DDBJ databases">
        <authorList>
            <person name="Sun Q."/>
            <person name="Ohkuma M."/>
        </authorList>
    </citation>
    <scope>NUCLEOTIDE SEQUENCE</scope>
    <source>
        <strain evidence="1">JCM 14371</strain>
    </source>
</reference>
<proteinExistence type="predicted"/>
<dbReference type="Proteomes" id="UP000635726">
    <property type="component" value="Unassembled WGS sequence"/>
</dbReference>
<dbReference type="AlphaFoldDB" id="A0A917PPX6"/>
<accession>A0A917PPX6</accession>
<evidence type="ECO:0000313" key="1">
    <source>
        <dbReference type="EMBL" id="GGJ87250.1"/>
    </source>
</evidence>
<dbReference type="GO" id="GO:0003677">
    <property type="term" value="F:DNA binding"/>
    <property type="evidence" value="ECO:0007669"/>
    <property type="project" value="InterPro"/>
</dbReference>
<dbReference type="InterPro" id="IPR002514">
    <property type="entry name" value="Transposase_8"/>
</dbReference>
<dbReference type="GO" id="GO:0006313">
    <property type="term" value="P:DNA transposition"/>
    <property type="evidence" value="ECO:0007669"/>
    <property type="project" value="InterPro"/>
</dbReference>
<evidence type="ECO:0000313" key="2">
    <source>
        <dbReference type="Proteomes" id="UP000635726"/>
    </source>
</evidence>